<dbReference type="Proteomes" id="UP000197097">
    <property type="component" value="Unassembled WGS sequence"/>
</dbReference>
<sequence>MLVATIEIWPWGAEKLKYKIGEITLGNITAAGAVSTYEVRVQQDAYHEAGVAEICEEFLLRDQDRSAGPLTLIRDALAMAVPKLGDPVGKADDES</sequence>
<keyword evidence="2" id="KW-1185">Reference proteome</keyword>
<proteinExistence type="predicted"/>
<gene>
    <name evidence="1" type="ORF">CDQ91_05210</name>
</gene>
<dbReference type="AlphaFoldDB" id="A0A246K417"/>
<comment type="caution">
    <text evidence="1">The sequence shown here is derived from an EMBL/GenBank/DDBJ whole genome shotgun (WGS) entry which is preliminary data.</text>
</comment>
<evidence type="ECO:0000313" key="1">
    <source>
        <dbReference type="EMBL" id="OWR00172.1"/>
    </source>
</evidence>
<dbReference type="EMBL" id="NISJ01000002">
    <property type="protein sequence ID" value="OWR00172.1"/>
    <property type="molecule type" value="Genomic_DNA"/>
</dbReference>
<evidence type="ECO:0000313" key="2">
    <source>
        <dbReference type="Proteomes" id="UP000197097"/>
    </source>
</evidence>
<dbReference type="RefSeq" id="WP_088471660.1">
    <property type="nucleotide sequence ID" value="NZ_NISJ01000002.1"/>
</dbReference>
<protein>
    <submittedName>
        <fullName evidence="1">Uncharacterized protein</fullName>
    </submittedName>
</protein>
<name>A0A246K417_9SPHN</name>
<reference evidence="1 2" key="1">
    <citation type="journal article" date="2002" name="Int. J. Syst. Evol. Microbiol.">
        <title>Sphingopyxis witflariensis sp. nov., isolated from activated sludge.</title>
        <authorList>
            <person name="Kampfer P."/>
            <person name="Witzenberger R."/>
            <person name="Denner E.B."/>
            <person name="Busse H.J."/>
            <person name="Neef A."/>
        </authorList>
    </citation>
    <scope>NUCLEOTIDE SEQUENCE [LARGE SCALE GENOMIC DNA]</scope>
    <source>
        <strain evidence="1 2">DSM 14551</strain>
    </source>
</reference>
<organism evidence="1 2">
    <name type="scientific">Sphingopyxis witflariensis</name>
    <dbReference type="NCBI Taxonomy" id="173675"/>
    <lineage>
        <taxon>Bacteria</taxon>
        <taxon>Pseudomonadati</taxon>
        <taxon>Pseudomonadota</taxon>
        <taxon>Alphaproteobacteria</taxon>
        <taxon>Sphingomonadales</taxon>
        <taxon>Sphingomonadaceae</taxon>
        <taxon>Sphingopyxis</taxon>
    </lineage>
</organism>
<dbReference type="OrthoDB" id="7452446at2"/>
<accession>A0A246K417</accession>